<dbReference type="Proteomes" id="UP000500767">
    <property type="component" value="Chromosome"/>
</dbReference>
<keyword evidence="3" id="KW-1185">Reference proteome</keyword>
<feature type="chain" id="PRO_5026969578" description="Phage infection protein" evidence="1">
    <location>
        <begin position="24"/>
        <end position="111"/>
    </location>
</feature>
<dbReference type="AlphaFoldDB" id="A0A6M8HPF0"/>
<gene>
    <name evidence="2" type="ORF">HN018_09385</name>
</gene>
<organism evidence="2 3">
    <name type="scientific">Lichenicola cladoniae</name>
    <dbReference type="NCBI Taxonomy" id="1484109"/>
    <lineage>
        <taxon>Bacteria</taxon>
        <taxon>Pseudomonadati</taxon>
        <taxon>Pseudomonadota</taxon>
        <taxon>Alphaproteobacteria</taxon>
        <taxon>Acetobacterales</taxon>
        <taxon>Acetobacteraceae</taxon>
        <taxon>Lichenicola</taxon>
    </lineage>
</organism>
<feature type="signal peptide" evidence="1">
    <location>
        <begin position="1"/>
        <end position="23"/>
    </location>
</feature>
<reference evidence="2 3" key="1">
    <citation type="journal article" date="2014" name="World J. Microbiol. Biotechnol.">
        <title>Biodiversity and physiological characteristics of Antarctic and Arctic lichens-associated bacteria.</title>
        <authorList>
            <person name="Lee Y.M."/>
            <person name="Kim E.H."/>
            <person name="Lee H.K."/>
            <person name="Hong S.G."/>
        </authorList>
    </citation>
    <scope>NUCLEOTIDE SEQUENCE [LARGE SCALE GENOMIC DNA]</scope>
    <source>
        <strain evidence="2 3">PAMC 26569</strain>
    </source>
</reference>
<dbReference type="RefSeq" id="WP_171834091.1">
    <property type="nucleotide sequence ID" value="NZ_CP053708.1"/>
</dbReference>
<keyword evidence="1" id="KW-0732">Signal</keyword>
<evidence type="ECO:0000313" key="2">
    <source>
        <dbReference type="EMBL" id="QKE90228.1"/>
    </source>
</evidence>
<proteinExistence type="predicted"/>
<dbReference type="EMBL" id="CP053708">
    <property type="protein sequence ID" value="QKE90228.1"/>
    <property type="molecule type" value="Genomic_DNA"/>
</dbReference>
<name>A0A6M8HPF0_9PROT</name>
<accession>A0A6M8HPF0</accession>
<evidence type="ECO:0000313" key="3">
    <source>
        <dbReference type="Proteomes" id="UP000500767"/>
    </source>
</evidence>
<dbReference type="KEGG" id="lck:HN018_09385"/>
<evidence type="ECO:0000256" key="1">
    <source>
        <dbReference type="SAM" id="SignalP"/>
    </source>
</evidence>
<evidence type="ECO:0008006" key="4">
    <source>
        <dbReference type="Google" id="ProtNLM"/>
    </source>
</evidence>
<protein>
    <recommendedName>
        <fullName evidence="4">Phage infection protein</fullName>
    </recommendedName>
</protein>
<sequence length="111" mass="11676">MTSSKVRALTAVLAILVPIAAGAQEVRNREANQQGRISQGIGSGQITAGGAGTLESREAHINASRRADLAAHGGHLTNGETRRLNGRENALSKRIHADKHNDIAQPGVMPR</sequence>